<keyword evidence="4" id="KW-1185">Reference proteome</keyword>
<evidence type="ECO:0008006" key="5">
    <source>
        <dbReference type="Google" id="ProtNLM"/>
    </source>
</evidence>
<dbReference type="PANTHER" id="PTHR10067">
    <property type="entry name" value="PHOSPHATIDYLSERINE DECARBOXYLASE"/>
    <property type="match status" value="1"/>
</dbReference>
<dbReference type="Proteomes" id="UP001190700">
    <property type="component" value="Unassembled WGS sequence"/>
</dbReference>
<sequence length="183" mass="19844">MHGNGCCNGRAQELWIKSKKFSLQRLLGDSVWKDFEGGSLVISRLAPQDYHRFHSPVDGCVASISPIMGKQFWTVNPLAINSPVPVFSENIRRVNIIESSVFGKVAFVCVGATMVGSIVYTDIMKEGSKVNKGADLGSYKFGGSTCITVFQKGRITFDADLLESTSKQLETLVKMGTSLGVAS</sequence>
<dbReference type="PANTHER" id="PTHR10067:SF17">
    <property type="entry name" value="PHOSPHATIDYLSERINE DECARBOXYLASE PROENZYME 2"/>
    <property type="match status" value="1"/>
</dbReference>
<dbReference type="AlphaFoldDB" id="A0AAE0KX99"/>
<organism evidence="3 4">
    <name type="scientific">Cymbomonas tetramitiformis</name>
    <dbReference type="NCBI Taxonomy" id="36881"/>
    <lineage>
        <taxon>Eukaryota</taxon>
        <taxon>Viridiplantae</taxon>
        <taxon>Chlorophyta</taxon>
        <taxon>Pyramimonadophyceae</taxon>
        <taxon>Pyramimonadales</taxon>
        <taxon>Pyramimonadaceae</taxon>
        <taxon>Cymbomonas</taxon>
    </lineage>
</organism>
<proteinExistence type="predicted"/>
<dbReference type="EMBL" id="LGRX02014995">
    <property type="protein sequence ID" value="KAK3263854.1"/>
    <property type="molecule type" value="Genomic_DNA"/>
</dbReference>
<gene>
    <name evidence="3" type="ORF">CYMTET_27371</name>
</gene>
<evidence type="ECO:0000256" key="1">
    <source>
        <dbReference type="ARBA" id="ARBA00022793"/>
    </source>
</evidence>
<evidence type="ECO:0000256" key="2">
    <source>
        <dbReference type="ARBA" id="ARBA00023239"/>
    </source>
</evidence>
<dbReference type="InterPro" id="IPR003817">
    <property type="entry name" value="PS_Dcarbxylase"/>
</dbReference>
<evidence type="ECO:0000313" key="3">
    <source>
        <dbReference type="EMBL" id="KAK3263854.1"/>
    </source>
</evidence>
<name>A0AAE0KX99_9CHLO</name>
<comment type="caution">
    <text evidence="3">The sequence shown here is derived from an EMBL/GenBank/DDBJ whole genome shotgun (WGS) entry which is preliminary data.</text>
</comment>
<keyword evidence="2" id="KW-0456">Lyase</keyword>
<accession>A0AAE0KX99</accession>
<keyword evidence="1" id="KW-0210">Decarboxylase</keyword>
<reference evidence="3 4" key="1">
    <citation type="journal article" date="2015" name="Genome Biol. Evol.">
        <title>Comparative Genomics of a Bacterivorous Green Alga Reveals Evolutionary Causalities and Consequences of Phago-Mixotrophic Mode of Nutrition.</title>
        <authorList>
            <person name="Burns J.A."/>
            <person name="Paasch A."/>
            <person name="Narechania A."/>
            <person name="Kim E."/>
        </authorList>
    </citation>
    <scope>NUCLEOTIDE SEQUENCE [LARGE SCALE GENOMIC DNA]</scope>
    <source>
        <strain evidence="3 4">PLY_AMNH</strain>
    </source>
</reference>
<protein>
    <recommendedName>
        <fullName evidence="5">Phosphatidylserine decarboxylase</fullName>
    </recommendedName>
</protein>
<dbReference type="Pfam" id="PF02666">
    <property type="entry name" value="PS_Dcarbxylase"/>
    <property type="match status" value="1"/>
</dbReference>
<evidence type="ECO:0000313" key="4">
    <source>
        <dbReference type="Proteomes" id="UP001190700"/>
    </source>
</evidence>
<dbReference type="GO" id="GO:0008654">
    <property type="term" value="P:phospholipid biosynthetic process"/>
    <property type="evidence" value="ECO:0007669"/>
    <property type="project" value="InterPro"/>
</dbReference>
<dbReference type="GO" id="GO:0004609">
    <property type="term" value="F:phosphatidylserine decarboxylase activity"/>
    <property type="evidence" value="ECO:0007669"/>
    <property type="project" value="InterPro"/>
</dbReference>